<comment type="caution">
    <text evidence="1">The sequence shown here is derived from an EMBL/GenBank/DDBJ whole genome shotgun (WGS) entry which is preliminary data.</text>
</comment>
<dbReference type="AlphaFoldDB" id="A0A9W6KJW1"/>
<proteinExistence type="predicted"/>
<dbReference type="RefSeq" id="WP_271189174.1">
    <property type="nucleotide sequence ID" value="NZ_BAAAXA010000001.1"/>
</dbReference>
<dbReference type="EMBL" id="BSFP01000019">
    <property type="protein sequence ID" value="GLL01849.1"/>
    <property type="molecule type" value="Genomic_DNA"/>
</dbReference>
<reference evidence="1" key="1">
    <citation type="journal article" date="2014" name="Int. J. Syst. Evol. Microbiol.">
        <title>Complete genome sequence of Corynebacterium casei LMG S-19264T (=DSM 44701T), isolated from a smear-ripened cheese.</title>
        <authorList>
            <consortium name="US DOE Joint Genome Institute (JGI-PGF)"/>
            <person name="Walter F."/>
            <person name="Albersmeier A."/>
            <person name="Kalinowski J."/>
            <person name="Ruckert C."/>
        </authorList>
    </citation>
    <scope>NUCLEOTIDE SEQUENCE</scope>
    <source>
        <strain evidence="1">VKM Ac-1321</strain>
    </source>
</reference>
<keyword evidence="2" id="KW-1185">Reference proteome</keyword>
<protein>
    <recommendedName>
        <fullName evidence="3">DUF3558 domain-containing protein</fullName>
    </recommendedName>
</protein>
<organism evidence="1 2">
    <name type="scientific">Dactylosporangium matsuzakiense</name>
    <dbReference type="NCBI Taxonomy" id="53360"/>
    <lineage>
        <taxon>Bacteria</taxon>
        <taxon>Bacillati</taxon>
        <taxon>Actinomycetota</taxon>
        <taxon>Actinomycetes</taxon>
        <taxon>Micromonosporales</taxon>
        <taxon>Micromonosporaceae</taxon>
        <taxon>Dactylosporangium</taxon>
    </lineage>
</organism>
<name>A0A9W6KJW1_9ACTN</name>
<evidence type="ECO:0000313" key="2">
    <source>
        <dbReference type="Proteomes" id="UP001143480"/>
    </source>
</evidence>
<accession>A0A9W6KJW1</accession>
<gene>
    <name evidence="1" type="ORF">GCM10017581_035910</name>
</gene>
<reference evidence="1" key="2">
    <citation type="submission" date="2023-01" db="EMBL/GenBank/DDBJ databases">
        <authorList>
            <person name="Sun Q."/>
            <person name="Evtushenko L."/>
        </authorList>
    </citation>
    <scope>NUCLEOTIDE SEQUENCE</scope>
    <source>
        <strain evidence="1">VKM Ac-1321</strain>
    </source>
</reference>
<evidence type="ECO:0008006" key="3">
    <source>
        <dbReference type="Google" id="ProtNLM"/>
    </source>
</evidence>
<evidence type="ECO:0000313" key="1">
    <source>
        <dbReference type="EMBL" id="GLL01849.1"/>
    </source>
</evidence>
<dbReference type="Proteomes" id="UP001143480">
    <property type="component" value="Unassembled WGS sequence"/>
</dbReference>
<sequence length="189" mass="19642">MTTTLSGDTVLVGGDRAGRRRLRRVLLLASAALVLAGCGDDKAAAPPDAKSNAAAYDSVDVCSLAGDDQYKAALGEAAAGKERRDTDSLKACAVDGSSGAFYIFLSVMRPSMGAGEQVSFDKAAVQGAKDVDANTFSFFDDGQAYVETSDGALVLRASFVYYVDSGKITDGPGVVNRLHTLLGQMTQKV</sequence>